<evidence type="ECO:0000313" key="2">
    <source>
        <dbReference type="Proteomes" id="UP000036987"/>
    </source>
</evidence>
<proteinExistence type="predicted"/>
<dbReference type="OMA" id="VEDCVCC"/>
<dbReference type="PANTHER" id="PTHR34375">
    <property type="entry name" value="GATA ZINC FINGER PROTEIN-RELATED"/>
    <property type="match status" value="1"/>
</dbReference>
<dbReference type="AlphaFoldDB" id="A0A0K9NU35"/>
<comment type="caution">
    <text evidence="1">The sequence shown here is derived from an EMBL/GenBank/DDBJ whole genome shotgun (WGS) entry which is preliminary data.</text>
</comment>
<name>A0A0K9NU35_ZOSMR</name>
<sequence>MDAVNTSEKKGRAVGTTENGWCRAVPGGTGITVLAVHFSHPIPTVTTLQKAIHKVQLSQTILRARITNTSSNPNHRSFFLDISPTPTVEIKSFSGSDVLTGLPDRSSSIIYALVEHEMNLNPWEGQDFSNPVDVLFANLYEVDDGSVLVIRAHTAVSDRTSGGTIVKKLVDAMANDGDGDDDGDGNMLLPLEDLVPPELKKKALWARGIGMVGYSMNFLRSSILPFEDAKATRVSRIAKLDLGLEETQKLVSVCNEKGIKLCGVLTAAGLIAAVKSKKIPNSKSETHTIVTLSDCRKRLINPLCNNDIGFYHSAIQNLYTVNGQEDIWELSVKCYSTYLNARNKNKDLQDMADLNFLMVKAIENPGMTHSSSLRTALLSVFDEPEIYTSSEFLHHEGVDDYIGCSSTHGVGTSIAIFDTIKDGKLCCTCMFPSPLHSREMVQGIIDEMKKLIVDGIPAM</sequence>
<protein>
    <submittedName>
        <fullName evidence="1">Uncharacterized protein</fullName>
    </submittedName>
</protein>
<accession>A0A0K9NU35</accession>
<dbReference type="EMBL" id="LFYR01001623">
    <property type="protein sequence ID" value="KMZ60306.1"/>
    <property type="molecule type" value="Genomic_DNA"/>
</dbReference>
<dbReference type="PANTHER" id="PTHR34375:SF2">
    <property type="entry name" value="GATA ZINC FINGER PROTEIN"/>
    <property type="match status" value="1"/>
</dbReference>
<dbReference type="OrthoDB" id="439993at2759"/>
<dbReference type="Proteomes" id="UP000036987">
    <property type="component" value="Unassembled WGS sequence"/>
</dbReference>
<dbReference type="SUPFAM" id="SSF52777">
    <property type="entry name" value="CoA-dependent acyltransferases"/>
    <property type="match status" value="1"/>
</dbReference>
<reference evidence="2" key="1">
    <citation type="journal article" date="2016" name="Nature">
        <title>The genome of the seagrass Zostera marina reveals angiosperm adaptation to the sea.</title>
        <authorList>
            <person name="Olsen J.L."/>
            <person name="Rouze P."/>
            <person name="Verhelst B."/>
            <person name="Lin Y.-C."/>
            <person name="Bayer T."/>
            <person name="Collen J."/>
            <person name="Dattolo E."/>
            <person name="De Paoli E."/>
            <person name="Dittami S."/>
            <person name="Maumus F."/>
            <person name="Michel G."/>
            <person name="Kersting A."/>
            <person name="Lauritano C."/>
            <person name="Lohaus R."/>
            <person name="Toepel M."/>
            <person name="Tonon T."/>
            <person name="Vanneste K."/>
            <person name="Amirebrahimi M."/>
            <person name="Brakel J."/>
            <person name="Bostroem C."/>
            <person name="Chovatia M."/>
            <person name="Grimwood J."/>
            <person name="Jenkins J.W."/>
            <person name="Jueterbock A."/>
            <person name="Mraz A."/>
            <person name="Stam W.T."/>
            <person name="Tice H."/>
            <person name="Bornberg-Bauer E."/>
            <person name="Green P.J."/>
            <person name="Pearson G.A."/>
            <person name="Procaccini G."/>
            <person name="Duarte C.M."/>
            <person name="Schmutz J."/>
            <person name="Reusch T.B.H."/>
            <person name="Van de Peer Y."/>
        </authorList>
    </citation>
    <scope>NUCLEOTIDE SEQUENCE [LARGE SCALE GENOMIC DNA]</scope>
    <source>
        <strain evidence="2">cv. Finnish</strain>
    </source>
</reference>
<evidence type="ECO:0000313" key="1">
    <source>
        <dbReference type="EMBL" id="KMZ60306.1"/>
    </source>
</evidence>
<keyword evidence="2" id="KW-1185">Reference proteome</keyword>
<dbReference type="STRING" id="29655.A0A0K9NU35"/>
<gene>
    <name evidence="1" type="ORF">ZOSMA_5G01730</name>
</gene>
<organism evidence="1 2">
    <name type="scientific">Zostera marina</name>
    <name type="common">Eelgrass</name>
    <dbReference type="NCBI Taxonomy" id="29655"/>
    <lineage>
        <taxon>Eukaryota</taxon>
        <taxon>Viridiplantae</taxon>
        <taxon>Streptophyta</taxon>
        <taxon>Embryophyta</taxon>
        <taxon>Tracheophyta</taxon>
        <taxon>Spermatophyta</taxon>
        <taxon>Magnoliopsida</taxon>
        <taxon>Liliopsida</taxon>
        <taxon>Zosteraceae</taxon>
        <taxon>Zostera</taxon>
    </lineage>
</organism>